<evidence type="ECO:0000313" key="2">
    <source>
        <dbReference type="Proteomes" id="UP000358010"/>
    </source>
</evidence>
<dbReference type="EMBL" id="CAADJZ010000001">
    <property type="protein sequence ID" value="VFT70070.1"/>
    <property type="molecule type" value="Genomic_DNA"/>
</dbReference>
<reference evidence="1 2" key="1">
    <citation type="submission" date="2019-03" db="EMBL/GenBank/DDBJ databases">
        <authorList>
            <consortium name="Pathogen Informatics"/>
        </authorList>
    </citation>
    <scope>NUCLEOTIDE SEQUENCE [LARGE SCALE GENOMIC DNA]</scope>
    <source>
        <strain evidence="1 2">NCTC10974</strain>
    </source>
</reference>
<proteinExistence type="predicted"/>
<sequence>MTARTDWSDIWLRLSRHFTPESALFRHAVRMSLVLCFGYAIIQITGMHHGIGSC</sequence>
<organism evidence="1 2">
    <name type="scientific">Escherichia coli</name>
    <dbReference type="NCBI Taxonomy" id="562"/>
    <lineage>
        <taxon>Bacteria</taxon>
        <taxon>Pseudomonadati</taxon>
        <taxon>Pseudomonadota</taxon>
        <taxon>Gammaproteobacteria</taxon>
        <taxon>Enterobacterales</taxon>
        <taxon>Enterobacteriaceae</taxon>
        <taxon>Escherichia</taxon>
    </lineage>
</organism>
<gene>
    <name evidence="1" type="primary">yccS_3</name>
    <name evidence="1" type="ORF">NCTC10974_03630</name>
</gene>
<protein>
    <submittedName>
        <fullName evidence="1">Membrane protein YccS</fullName>
    </submittedName>
</protein>
<evidence type="ECO:0000313" key="1">
    <source>
        <dbReference type="EMBL" id="VFT70070.1"/>
    </source>
</evidence>
<dbReference type="AlphaFoldDB" id="A0A485JIU6"/>
<accession>A0A485JIU6</accession>
<dbReference type="Proteomes" id="UP000358010">
    <property type="component" value="Unassembled WGS sequence"/>
</dbReference>
<name>A0A485JIU6_ECOLX</name>